<reference evidence="9" key="1">
    <citation type="journal article" date="2021" name="Cell">
        <title>Tracing the genetic footprints of vertebrate landing in non-teleost ray-finned fishes.</title>
        <authorList>
            <person name="Bi X."/>
            <person name="Wang K."/>
            <person name="Yang L."/>
            <person name="Pan H."/>
            <person name="Jiang H."/>
            <person name="Wei Q."/>
            <person name="Fang M."/>
            <person name="Yu H."/>
            <person name="Zhu C."/>
            <person name="Cai Y."/>
            <person name="He Y."/>
            <person name="Gan X."/>
            <person name="Zeng H."/>
            <person name="Yu D."/>
            <person name="Zhu Y."/>
            <person name="Jiang H."/>
            <person name="Qiu Q."/>
            <person name="Yang H."/>
            <person name="Zhang Y.E."/>
            <person name="Wang W."/>
            <person name="Zhu M."/>
            <person name="He S."/>
            <person name="Zhang G."/>
        </authorList>
    </citation>
    <scope>NUCLEOTIDE SEQUENCE</scope>
    <source>
        <strain evidence="9">Allg_001</strain>
    </source>
</reference>
<evidence type="ECO:0000256" key="2">
    <source>
        <dbReference type="ARBA" id="ARBA00011033"/>
    </source>
</evidence>
<dbReference type="Gene3D" id="1.20.1250.10">
    <property type="match status" value="3"/>
</dbReference>
<dbReference type="GO" id="GO:0005125">
    <property type="term" value="F:cytokine activity"/>
    <property type="evidence" value="ECO:0007669"/>
    <property type="project" value="UniProtKB-KW"/>
</dbReference>
<organism evidence="9 10">
    <name type="scientific">Atractosteus spatula</name>
    <name type="common">Alligator gar</name>
    <name type="synonym">Lepisosteus spatula</name>
    <dbReference type="NCBI Taxonomy" id="7917"/>
    <lineage>
        <taxon>Eukaryota</taxon>
        <taxon>Metazoa</taxon>
        <taxon>Chordata</taxon>
        <taxon>Craniata</taxon>
        <taxon>Vertebrata</taxon>
        <taxon>Euteleostomi</taxon>
        <taxon>Actinopterygii</taxon>
        <taxon>Neopterygii</taxon>
        <taxon>Holostei</taxon>
        <taxon>Semionotiformes</taxon>
        <taxon>Lepisosteidae</taxon>
        <taxon>Atractosteus</taxon>
    </lineage>
</organism>
<dbReference type="PANTHER" id="PTHR11691:SF73">
    <property type="entry name" value="INTERFERON BETA"/>
    <property type="match status" value="1"/>
</dbReference>
<keyword evidence="7" id="KW-1015">Disulfide bond</keyword>
<keyword evidence="5" id="KW-0732">Signal</keyword>
<protein>
    <submittedName>
        <fullName evidence="9">IFNA3 protein</fullName>
    </submittedName>
</protein>
<evidence type="ECO:0000256" key="7">
    <source>
        <dbReference type="ARBA" id="ARBA00023157"/>
    </source>
</evidence>
<dbReference type="InterPro" id="IPR009079">
    <property type="entry name" value="4_helix_cytokine-like_core"/>
</dbReference>
<name>A0A8J7NG26_ATRSP</name>
<gene>
    <name evidence="9" type="primary">Ifna3_0</name>
    <name evidence="9" type="ORF">GTO95_0007606</name>
</gene>
<comment type="similarity">
    <text evidence="2 8">Belongs to the alpha/beta interferon family.</text>
</comment>
<dbReference type="Proteomes" id="UP000736164">
    <property type="component" value="Unassembled WGS sequence"/>
</dbReference>
<evidence type="ECO:0000256" key="3">
    <source>
        <dbReference type="ARBA" id="ARBA00022514"/>
    </source>
</evidence>
<dbReference type="PANTHER" id="PTHR11691">
    <property type="entry name" value="TYPE I INTERFERON"/>
    <property type="match status" value="1"/>
</dbReference>
<comment type="caution">
    <text evidence="9">The sequence shown here is derived from an EMBL/GenBank/DDBJ whole genome shotgun (WGS) entry which is preliminary data.</text>
</comment>
<keyword evidence="3 8" id="KW-0202">Cytokine</keyword>
<evidence type="ECO:0000256" key="4">
    <source>
        <dbReference type="ARBA" id="ARBA00022525"/>
    </source>
</evidence>
<dbReference type="GO" id="GO:0005126">
    <property type="term" value="F:cytokine receptor binding"/>
    <property type="evidence" value="ECO:0007669"/>
    <property type="project" value="InterPro"/>
</dbReference>
<dbReference type="InterPro" id="IPR000471">
    <property type="entry name" value="Interferon_alpha/beta/delta"/>
</dbReference>
<proteinExistence type="inferred from homology"/>
<dbReference type="AlphaFoldDB" id="A0A8J7NG26"/>
<keyword evidence="4" id="KW-0964">Secreted</keyword>
<dbReference type="GO" id="GO:0051607">
    <property type="term" value="P:defense response to virus"/>
    <property type="evidence" value="ECO:0007669"/>
    <property type="project" value="UniProtKB-KW"/>
</dbReference>
<sequence length="333" mass="39025">MSFKRYHQKVETAQNVKEVFELASELFKVSPGSVSWDTAKLKEFQELLHTQAAEFAICAPRLKMNNAAWRTKTRVYFEKLKKAVGSEGGEFVHSSVTVPFPSESYRHAKDFKAEEKLVFILEAIKHIRELYSRNAGSGSWDEKMLEFFQLDLHRQTSELERCTQEMKRASRHTKESKKLKRHFKDVEDLLRSKGGEFVHSSVTVPFPSESYRHAKDFKAEEKLVFILEAIKHIRELYSRNAGSGSWDEKMLEFFQLDLHRQTSELERCTQEMKRASRHTKESKKLKRHFKDVEDLLRSKDRTAAWEAVRAQVSRHLQRLELLAGSIRAMKEEE</sequence>
<comment type="subcellular location">
    <subcellularLocation>
        <location evidence="1">Secreted</location>
    </subcellularLocation>
</comment>
<dbReference type="GO" id="GO:0005615">
    <property type="term" value="C:extracellular space"/>
    <property type="evidence" value="ECO:0007669"/>
    <property type="project" value="UniProtKB-KW"/>
</dbReference>
<evidence type="ECO:0000313" key="10">
    <source>
        <dbReference type="Proteomes" id="UP000736164"/>
    </source>
</evidence>
<dbReference type="SUPFAM" id="SSF47266">
    <property type="entry name" value="4-helical cytokines"/>
    <property type="match status" value="2"/>
</dbReference>
<dbReference type="SMART" id="SM00076">
    <property type="entry name" value="IFabd"/>
    <property type="match status" value="1"/>
</dbReference>
<feature type="non-terminal residue" evidence="9">
    <location>
        <position position="333"/>
    </location>
</feature>
<dbReference type="GO" id="GO:0006955">
    <property type="term" value="P:immune response"/>
    <property type="evidence" value="ECO:0007669"/>
    <property type="project" value="UniProtKB-ARBA"/>
</dbReference>
<keyword evidence="6 8" id="KW-0051">Antiviral defense</keyword>
<evidence type="ECO:0000256" key="5">
    <source>
        <dbReference type="ARBA" id="ARBA00022729"/>
    </source>
</evidence>
<evidence type="ECO:0000256" key="1">
    <source>
        <dbReference type="ARBA" id="ARBA00004613"/>
    </source>
</evidence>
<dbReference type="EMBL" id="JAAWVO010008816">
    <property type="protein sequence ID" value="MBN3312897.1"/>
    <property type="molecule type" value="Genomic_DNA"/>
</dbReference>
<evidence type="ECO:0000256" key="6">
    <source>
        <dbReference type="ARBA" id="ARBA00023118"/>
    </source>
</evidence>
<evidence type="ECO:0000256" key="8">
    <source>
        <dbReference type="RuleBase" id="RU000436"/>
    </source>
</evidence>
<accession>A0A8J7NG26</accession>
<feature type="non-terminal residue" evidence="9">
    <location>
        <position position="1"/>
    </location>
</feature>
<dbReference type="Pfam" id="PF00143">
    <property type="entry name" value="Interferon"/>
    <property type="match status" value="2"/>
</dbReference>
<keyword evidence="10" id="KW-1185">Reference proteome</keyword>
<evidence type="ECO:0000313" key="9">
    <source>
        <dbReference type="EMBL" id="MBN3312897.1"/>
    </source>
</evidence>